<sequence>MNRNSPWNEIATPIVDYNVRRVAGVQGVPVYWGKDATGQCLLIVELQGDHSIQYRSDAISLYGIGVDLRNGENTQRLVLTLARHVDRDLFIGLCDTLIASLLNVADSQVALAVSLAHLKRWKAFLAGRKARVLSEEEVRGLFAELYVLRLLYRQTLPHRIAVNAWCGVDDAHQDFIFENTAIEVKSLSGRERNSVRISSEDQLEGLTDNLFLMTVRLSDMPDAEKALSLNGLVALIEQELNTSEALEQFSGKIAGIGYAPLADYDAPRFLVSATNSYRVTEEFPRLIRSQLPQGLVHVSYDVQLEAIEQFACEDDAIFGSH</sequence>
<dbReference type="AlphaFoldDB" id="A0AAW8D3V2"/>
<reference evidence="1" key="1">
    <citation type="submission" date="2023-07" db="EMBL/GenBank/DDBJ databases">
        <title>Sorghum-associated microbial communities from plants grown in Nebraska, USA.</title>
        <authorList>
            <person name="Schachtman D."/>
        </authorList>
    </citation>
    <scope>NUCLEOTIDE SEQUENCE</scope>
    <source>
        <strain evidence="1">DS3754</strain>
    </source>
</reference>
<dbReference type="RefSeq" id="WP_307686433.1">
    <property type="nucleotide sequence ID" value="NZ_JAUSRD010000015.1"/>
</dbReference>
<accession>A0AAW8D3V2</accession>
<proteinExistence type="predicted"/>
<evidence type="ECO:0008006" key="3">
    <source>
        <dbReference type="Google" id="ProtNLM"/>
    </source>
</evidence>
<evidence type="ECO:0000313" key="1">
    <source>
        <dbReference type="EMBL" id="MDP9895935.1"/>
    </source>
</evidence>
<protein>
    <recommendedName>
        <fullName evidence="3">PD-(D/E)XK motif protein</fullName>
    </recommendedName>
</protein>
<name>A0AAW8D3V2_9BURK</name>
<comment type="caution">
    <text evidence="1">The sequence shown here is derived from an EMBL/GenBank/DDBJ whole genome shotgun (WGS) entry which is preliminary data.</text>
</comment>
<dbReference type="Pfam" id="PF14390">
    <property type="entry name" value="DUF4420"/>
    <property type="match status" value="1"/>
</dbReference>
<dbReference type="InterPro" id="IPR025534">
    <property type="entry name" value="DUF4420"/>
</dbReference>
<organism evidence="1 2">
    <name type="scientific">Variovorax boronicumulans</name>
    <dbReference type="NCBI Taxonomy" id="436515"/>
    <lineage>
        <taxon>Bacteria</taxon>
        <taxon>Pseudomonadati</taxon>
        <taxon>Pseudomonadota</taxon>
        <taxon>Betaproteobacteria</taxon>
        <taxon>Burkholderiales</taxon>
        <taxon>Comamonadaceae</taxon>
        <taxon>Variovorax</taxon>
    </lineage>
</organism>
<evidence type="ECO:0000313" key="2">
    <source>
        <dbReference type="Proteomes" id="UP001242045"/>
    </source>
</evidence>
<gene>
    <name evidence="1" type="ORF">J2W31_005062</name>
</gene>
<dbReference type="Proteomes" id="UP001242045">
    <property type="component" value="Unassembled WGS sequence"/>
</dbReference>
<dbReference type="EMBL" id="JAUSRD010000015">
    <property type="protein sequence ID" value="MDP9895935.1"/>
    <property type="molecule type" value="Genomic_DNA"/>
</dbReference>